<comment type="caution">
    <text evidence="5">The sequence shown here is derived from an EMBL/GenBank/DDBJ whole genome shotgun (WGS) entry which is preliminary data.</text>
</comment>
<feature type="binding site" evidence="3">
    <location>
        <position position="143"/>
    </location>
    <ligand>
        <name>Mn(2+)</name>
        <dbReference type="ChEBI" id="CHEBI:29035"/>
        <label>2</label>
    </ligand>
</feature>
<dbReference type="PANTHER" id="PTHR11014">
    <property type="entry name" value="PEPTIDASE M20 FAMILY MEMBER"/>
    <property type="match status" value="1"/>
</dbReference>
<accession>A0A5R9F4Q5</accession>
<gene>
    <name evidence="5" type="ORF">FCL54_04155</name>
</gene>
<dbReference type="InterPro" id="IPR036264">
    <property type="entry name" value="Bact_exopeptidase_dim_dom"/>
</dbReference>
<dbReference type="Pfam" id="PF01546">
    <property type="entry name" value="Peptidase_M20"/>
    <property type="match status" value="1"/>
</dbReference>
<dbReference type="NCBIfam" id="TIGR01891">
    <property type="entry name" value="amidohydrolases"/>
    <property type="match status" value="1"/>
</dbReference>
<reference evidence="5 6" key="1">
    <citation type="submission" date="2019-04" db="EMBL/GenBank/DDBJ databases">
        <title>Bacillus caeni sp. nov., a bacterium isolated from mangrove sediment.</title>
        <authorList>
            <person name="Huang H."/>
            <person name="Mo K."/>
            <person name="Hu Y."/>
        </authorList>
    </citation>
    <scope>NUCLEOTIDE SEQUENCE [LARGE SCALE GENOMIC DNA]</scope>
    <source>
        <strain evidence="5 6">HB172195</strain>
    </source>
</reference>
<dbReference type="AlphaFoldDB" id="A0A5R9F4Q5"/>
<dbReference type="Gene3D" id="3.40.630.10">
    <property type="entry name" value="Zn peptidases"/>
    <property type="match status" value="1"/>
</dbReference>
<dbReference type="PIRSF" id="PIRSF005962">
    <property type="entry name" value="Pept_M20D_amidohydro"/>
    <property type="match status" value="1"/>
</dbReference>
<protein>
    <submittedName>
        <fullName evidence="5">Amidohydrolase</fullName>
    </submittedName>
</protein>
<dbReference type="GO" id="GO:0046872">
    <property type="term" value="F:metal ion binding"/>
    <property type="evidence" value="ECO:0007669"/>
    <property type="project" value="UniProtKB-KW"/>
</dbReference>
<keyword evidence="6" id="KW-1185">Reference proteome</keyword>
<keyword evidence="2 5" id="KW-0378">Hydrolase</keyword>
<sequence>MLEQKTSSTLIERAKAIQDDLTRWRRDFHQHPEPGFEEKRTSAIVADHLESLGLEVKKNVAGTGVIALLKGSEPGPTFALRADMDALPIQDEKDADYCSQNNGFSHACGHDAHTAMLMGAAKLLSERGLEKGNIKFVFQPAEEGQGGAKAMIDNGVLENPEVDAIAGLHVNTGIDTGSITLSSERVGCGAADFFSLKVIGKGGHAAHPHQTVDSVAVTAQVVSALQQISSRQVDPTDPIVVTIGSIHGGKASNVIAPAVEMTGTVRTLNPSLRQKIPEMMEKVIKGVTDGFGASYDFDFQFKFPSILNDDSLTDLAAQTADEVLGEGQYKKVKPGMGGEDFAFYTEKVPAVFFRLGVGNDEMERFPGHHPKFDIDEKALPYGSAMLSQIALNYLKNH</sequence>
<dbReference type="SUPFAM" id="SSF55031">
    <property type="entry name" value="Bacterial exopeptidase dimerisation domain"/>
    <property type="match status" value="1"/>
</dbReference>
<feature type="binding site" evidence="3">
    <location>
        <position position="108"/>
    </location>
    <ligand>
        <name>Mn(2+)</name>
        <dbReference type="ChEBI" id="CHEBI:29035"/>
        <label>2</label>
    </ligand>
</feature>
<dbReference type="Gene3D" id="3.30.70.360">
    <property type="match status" value="1"/>
</dbReference>
<feature type="domain" description="Peptidase M20 dimerisation" evidence="4">
    <location>
        <begin position="194"/>
        <end position="285"/>
    </location>
</feature>
<dbReference type="PANTHER" id="PTHR11014:SF63">
    <property type="entry name" value="METALLOPEPTIDASE, PUTATIVE (AFU_ORTHOLOGUE AFUA_6G09600)-RELATED"/>
    <property type="match status" value="1"/>
</dbReference>
<dbReference type="InterPro" id="IPR002933">
    <property type="entry name" value="Peptidase_M20"/>
</dbReference>
<dbReference type="RefSeq" id="WP_138123523.1">
    <property type="nucleotide sequence ID" value="NZ_SWLG01000002.1"/>
</dbReference>
<evidence type="ECO:0000313" key="6">
    <source>
        <dbReference type="Proteomes" id="UP000308230"/>
    </source>
</evidence>
<dbReference type="OrthoDB" id="9776731at2"/>
<proteinExistence type="inferred from homology"/>
<evidence type="ECO:0000313" key="5">
    <source>
        <dbReference type="EMBL" id="TLS38702.1"/>
    </source>
</evidence>
<dbReference type="FunFam" id="3.30.70.360:FF:000014">
    <property type="entry name" value="N-acyl-L-amino acid amidohydrolase"/>
    <property type="match status" value="1"/>
</dbReference>
<dbReference type="EMBL" id="SWLG01000002">
    <property type="protein sequence ID" value="TLS38702.1"/>
    <property type="molecule type" value="Genomic_DNA"/>
</dbReference>
<dbReference type="GO" id="GO:0016787">
    <property type="term" value="F:hydrolase activity"/>
    <property type="evidence" value="ECO:0007669"/>
    <property type="project" value="UniProtKB-KW"/>
</dbReference>
<feature type="binding site" evidence="3">
    <location>
        <position position="368"/>
    </location>
    <ligand>
        <name>Mn(2+)</name>
        <dbReference type="ChEBI" id="CHEBI:29035"/>
        <label>2</label>
    </ligand>
</feature>
<dbReference type="Pfam" id="PF07687">
    <property type="entry name" value="M20_dimer"/>
    <property type="match status" value="1"/>
</dbReference>
<name>A0A5R9F4Q5_9BACL</name>
<organism evidence="5 6">
    <name type="scientific">Exobacillus caeni</name>
    <dbReference type="NCBI Taxonomy" id="2574798"/>
    <lineage>
        <taxon>Bacteria</taxon>
        <taxon>Bacillati</taxon>
        <taxon>Bacillota</taxon>
        <taxon>Bacilli</taxon>
        <taxon>Bacillales</taxon>
        <taxon>Guptibacillaceae</taxon>
        <taxon>Exobacillus</taxon>
    </lineage>
</organism>
<dbReference type="InterPro" id="IPR011650">
    <property type="entry name" value="Peptidase_M20_dimer"/>
</dbReference>
<keyword evidence="3" id="KW-0479">Metal-binding</keyword>
<dbReference type="SUPFAM" id="SSF53187">
    <property type="entry name" value="Zn-dependent exopeptidases"/>
    <property type="match status" value="1"/>
</dbReference>
<evidence type="ECO:0000256" key="3">
    <source>
        <dbReference type="PIRSR" id="PIRSR005962-1"/>
    </source>
</evidence>
<evidence type="ECO:0000259" key="4">
    <source>
        <dbReference type="Pfam" id="PF07687"/>
    </source>
</evidence>
<evidence type="ECO:0000256" key="2">
    <source>
        <dbReference type="ARBA" id="ARBA00022801"/>
    </source>
</evidence>
<dbReference type="InterPro" id="IPR017439">
    <property type="entry name" value="Amidohydrolase"/>
</dbReference>
<dbReference type="Proteomes" id="UP000308230">
    <property type="component" value="Unassembled WGS sequence"/>
</dbReference>
<comment type="similarity">
    <text evidence="1">Belongs to the peptidase M20 family.</text>
</comment>
<comment type="cofactor">
    <cofactor evidence="3">
        <name>Mn(2+)</name>
        <dbReference type="ChEBI" id="CHEBI:29035"/>
    </cofactor>
    <text evidence="3">The Mn(2+) ion enhances activity.</text>
</comment>
<feature type="binding site" evidence="3">
    <location>
        <position position="169"/>
    </location>
    <ligand>
        <name>Mn(2+)</name>
        <dbReference type="ChEBI" id="CHEBI:29035"/>
        <label>2</label>
    </ligand>
</feature>
<evidence type="ECO:0000256" key="1">
    <source>
        <dbReference type="ARBA" id="ARBA00006153"/>
    </source>
</evidence>
<feature type="binding site" evidence="3">
    <location>
        <position position="110"/>
    </location>
    <ligand>
        <name>Mn(2+)</name>
        <dbReference type="ChEBI" id="CHEBI:29035"/>
        <label>2</label>
    </ligand>
</feature>
<keyword evidence="3" id="KW-0464">Manganese</keyword>